<protein>
    <submittedName>
        <fullName evidence="1">Uncharacterized protein</fullName>
    </submittedName>
</protein>
<dbReference type="AlphaFoldDB" id="A0A6C0J0A5"/>
<organism evidence="1">
    <name type="scientific">viral metagenome</name>
    <dbReference type="NCBI Taxonomy" id="1070528"/>
    <lineage>
        <taxon>unclassified sequences</taxon>
        <taxon>metagenomes</taxon>
        <taxon>organismal metagenomes</taxon>
    </lineage>
</organism>
<evidence type="ECO:0000313" key="1">
    <source>
        <dbReference type="EMBL" id="QHT98115.1"/>
    </source>
</evidence>
<accession>A0A6C0J0A5</accession>
<sequence>MILLVYAPITTVQCSISTLTCFGNFIKRNFVEKKLDFFFKFYDMKLIQIF</sequence>
<proteinExistence type="predicted"/>
<dbReference type="EMBL" id="MN740287">
    <property type="protein sequence ID" value="QHT98115.1"/>
    <property type="molecule type" value="Genomic_DNA"/>
</dbReference>
<name>A0A6C0J0A5_9ZZZZ</name>
<reference evidence="1" key="1">
    <citation type="journal article" date="2020" name="Nature">
        <title>Giant virus diversity and host interactions through global metagenomics.</title>
        <authorList>
            <person name="Schulz F."/>
            <person name="Roux S."/>
            <person name="Paez-Espino D."/>
            <person name="Jungbluth S."/>
            <person name="Walsh D.A."/>
            <person name="Denef V.J."/>
            <person name="McMahon K.D."/>
            <person name="Konstantinidis K.T."/>
            <person name="Eloe-Fadrosh E.A."/>
            <person name="Kyrpides N.C."/>
            <person name="Woyke T."/>
        </authorList>
    </citation>
    <scope>NUCLEOTIDE SEQUENCE</scope>
    <source>
        <strain evidence="1">GVMAG-M-3300025626-8</strain>
    </source>
</reference>